<evidence type="ECO:0000256" key="5">
    <source>
        <dbReference type="SAM" id="MobiDB-lite"/>
    </source>
</evidence>
<feature type="compositionally biased region" description="Acidic residues" evidence="5">
    <location>
        <begin position="931"/>
        <end position="957"/>
    </location>
</feature>
<dbReference type="Gene3D" id="3.40.50.1000">
    <property type="entry name" value="HAD superfamily/HAD-like"/>
    <property type="match status" value="1"/>
</dbReference>
<proteinExistence type="inferred from homology"/>
<dbReference type="GO" id="GO:0005634">
    <property type="term" value="C:nucleus"/>
    <property type="evidence" value="ECO:0007669"/>
    <property type="project" value="TreeGrafter"/>
</dbReference>
<gene>
    <name evidence="7" type="ORF">CcCBS67573_g05593</name>
</gene>
<dbReference type="PANTHER" id="PTHR12181">
    <property type="entry name" value="LIPIN"/>
    <property type="match status" value="1"/>
</dbReference>
<feature type="compositionally biased region" description="Gly residues" evidence="5">
    <location>
        <begin position="519"/>
        <end position="529"/>
    </location>
</feature>
<evidence type="ECO:0000256" key="1">
    <source>
        <dbReference type="ARBA" id="ARBA00001946"/>
    </source>
</evidence>
<evidence type="ECO:0000256" key="4">
    <source>
        <dbReference type="ARBA" id="ARBA00022801"/>
    </source>
</evidence>
<dbReference type="InterPro" id="IPR036412">
    <property type="entry name" value="HAD-like_sf"/>
</dbReference>
<keyword evidence="8" id="KW-1185">Reference proteome</keyword>
<dbReference type="InterPro" id="IPR013209">
    <property type="entry name" value="LNS2"/>
</dbReference>
<dbReference type="Pfam" id="PF04571">
    <property type="entry name" value="Lipin_N"/>
    <property type="match status" value="1"/>
</dbReference>
<feature type="region of interest" description="Disordered" evidence="5">
    <location>
        <begin position="590"/>
        <end position="620"/>
    </location>
</feature>
<dbReference type="EC" id="3.1.3.4" evidence="3"/>
<dbReference type="STRING" id="246404.A0A507F9Y0"/>
<feature type="compositionally biased region" description="Basic and acidic residues" evidence="5">
    <location>
        <begin position="914"/>
        <end position="930"/>
    </location>
</feature>
<dbReference type="InterPro" id="IPR023214">
    <property type="entry name" value="HAD_sf"/>
</dbReference>
<dbReference type="SUPFAM" id="SSF56784">
    <property type="entry name" value="HAD-like"/>
    <property type="match status" value="1"/>
</dbReference>
<comment type="similarity">
    <text evidence="2">Belongs to the lipin family.</text>
</comment>
<dbReference type="EMBL" id="QEAP01000206">
    <property type="protein sequence ID" value="TPX73139.1"/>
    <property type="molecule type" value="Genomic_DNA"/>
</dbReference>
<protein>
    <recommendedName>
        <fullName evidence="3">phosphatidate phosphatase</fullName>
        <ecNumber evidence="3">3.1.3.4</ecNumber>
    </recommendedName>
</protein>
<evidence type="ECO:0000313" key="8">
    <source>
        <dbReference type="Proteomes" id="UP000320333"/>
    </source>
</evidence>
<dbReference type="GO" id="GO:0009062">
    <property type="term" value="P:fatty acid catabolic process"/>
    <property type="evidence" value="ECO:0007669"/>
    <property type="project" value="TreeGrafter"/>
</dbReference>
<dbReference type="AlphaFoldDB" id="A0A507F9Y0"/>
<dbReference type="InterPro" id="IPR026058">
    <property type="entry name" value="LIPIN"/>
</dbReference>
<dbReference type="OrthoDB" id="4567at2759"/>
<comment type="cofactor">
    <cofactor evidence="1">
        <name>Mg(2+)</name>
        <dbReference type="ChEBI" id="CHEBI:18420"/>
    </cofactor>
</comment>
<dbReference type="Pfam" id="PF16876">
    <property type="entry name" value="Lipin_mid"/>
    <property type="match status" value="1"/>
</dbReference>
<feature type="domain" description="LNS2/PITP" evidence="6">
    <location>
        <begin position="676"/>
        <end position="832"/>
    </location>
</feature>
<comment type="caution">
    <text evidence="7">The sequence shown here is derived from an EMBL/GenBank/DDBJ whole genome shotgun (WGS) entry which is preliminary data.</text>
</comment>
<evidence type="ECO:0000313" key="7">
    <source>
        <dbReference type="EMBL" id="TPX73139.1"/>
    </source>
</evidence>
<dbReference type="GO" id="GO:0019432">
    <property type="term" value="P:triglyceride biosynthetic process"/>
    <property type="evidence" value="ECO:0007669"/>
    <property type="project" value="TreeGrafter"/>
</dbReference>
<feature type="region of interest" description="Disordered" evidence="5">
    <location>
        <begin position="508"/>
        <end position="536"/>
    </location>
</feature>
<sequence length="982" mass="106485">MLSTNSIHNEGLYSVDIAKGACQTKLAKMWKVVSSVADFWGDISTINPSTLSGAIDIVVVRGKDGELACSPFHVRFGKLVLLRPTEKKVVITVNETAVDIPMKVGEAGEAFFVVELDELEHAPSEYATSPIIKAATLFAEMPTENFDLGEASEPKQIDTDNNNFPGGTDAAEGKDIEDSGATTDTRKANMDPLENQVASMNINNEQELGVPNMHGPNYMPVGSPDWQWNWGGLPKKKELDQQENGASALADGSNLGTSNTAAATGMAGTTSNLSVEENAGIEGAMALNEKVPLPLASKAPAASSLTAALQKGTSPTAAAYTSSLSALPEATVIDVHQPSVTVGEKVDNYLSSFPDHMAPPDKPPSLRATSPSPMSYLDSRMASLSAVPLLSNPPDLTDLSAQFFELSLCGKSAIASALTAPVNPTENSDSAFESASRIFVDHQIDYNAFIADPSSIISNPNLIVRLKNGSGGYYDWSVIAPILISWMAFGKSLPEEEMHRLIEKSLRHHERTSNMDGIPGNGDGVGGTGPASDEPRKYSSFGNLRSWWSRGAPAPASGPTTAAAAALTGANAAGTGTSPPAESTTAAVPDIAVSGSSPPHAAGSVDGAAEGQSVDEEKAGAERRKYIKSLRMTSEQLKGLNLNKGVNTISFSVTSRLQGTAICTSKIFLWEHDTRVVISDVDGTITKSDVLGHVFTMVGQDWTHSGVASLYTNIRKNNYQILYLTSRAIGQANYTRDYLKKVDQDKFKLPEGPVVMSPDRLFTAFHREVIQRRPFEFKIACLRDIQRLFGPNARPFYAGFGNRITDVQSYRAVQVPLSRIFTIDPSGEIKLEFTRGYKSTYAKLNEIVERIFPVVADRSEDDTEKALEENDWEMWKQYLPEAYANMSVEAKKESGMPIDDDEEATPAEVPSGTDQDKPRDGYSVKKQGKDGEDEEYEEGEEYEEYEEEEEEEVDGEALENMMASEDDETLRLRMAEMKKYKF</sequence>
<reference evidence="7 8" key="1">
    <citation type="journal article" date="2019" name="Sci. Rep.">
        <title>Comparative genomics of chytrid fungi reveal insights into the obligate biotrophic and pathogenic lifestyle of Synchytrium endobioticum.</title>
        <authorList>
            <person name="van de Vossenberg B.T.L.H."/>
            <person name="Warris S."/>
            <person name="Nguyen H.D.T."/>
            <person name="van Gent-Pelzer M.P.E."/>
            <person name="Joly D.L."/>
            <person name="van de Geest H.C."/>
            <person name="Bonants P.J.M."/>
            <person name="Smith D.S."/>
            <person name="Levesque C.A."/>
            <person name="van der Lee T.A.J."/>
        </authorList>
    </citation>
    <scope>NUCLEOTIDE SEQUENCE [LARGE SCALE GENOMIC DNA]</scope>
    <source>
        <strain evidence="7 8">CBS 675.73</strain>
    </source>
</reference>
<organism evidence="7 8">
    <name type="scientific">Chytriomyces confervae</name>
    <dbReference type="NCBI Taxonomy" id="246404"/>
    <lineage>
        <taxon>Eukaryota</taxon>
        <taxon>Fungi</taxon>
        <taxon>Fungi incertae sedis</taxon>
        <taxon>Chytridiomycota</taxon>
        <taxon>Chytridiomycota incertae sedis</taxon>
        <taxon>Chytridiomycetes</taxon>
        <taxon>Chytridiales</taxon>
        <taxon>Chytriomycetaceae</taxon>
        <taxon>Chytriomyces</taxon>
    </lineage>
</organism>
<dbReference type="InterPro" id="IPR007651">
    <property type="entry name" value="Lipin_N"/>
</dbReference>
<dbReference type="SMART" id="SM00775">
    <property type="entry name" value="LNS2"/>
    <property type="match status" value="1"/>
</dbReference>
<dbReference type="PANTHER" id="PTHR12181:SF12">
    <property type="entry name" value="PHOSPHATIDATE PHOSPHATASE"/>
    <property type="match status" value="1"/>
</dbReference>
<dbReference type="Proteomes" id="UP000320333">
    <property type="component" value="Unassembled WGS sequence"/>
</dbReference>
<dbReference type="GO" id="GO:0008195">
    <property type="term" value="F:phosphatidate phosphatase activity"/>
    <property type="evidence" value="ECO:0007669"/>
    <property type="project" value="UniProtKB-EC"/>
</dbReference>
<keyword evidence="4" id="KW-0378">Hydrolase</keyword>
<dbReference type="Pfam" id="PF08235">
    <property type="entry name" value="LNS2"/>
    <property type="match status" value="1"/>
</dbReference>
<evidence type="ECO:0000256" key="3">
    <source>
        <dbReference type="ARBA" id="ARBA00012638"/>
    </source>
</evidence>
<accession>A0A507F9Y0</accession>
<name>A0A507F9Y0_9FUNG</name>
<feature type="region of interest" description="Disordered" evidence="5">
    <location>
        <begin position="892"/>
        <end position="969"/>
    </location>
</feature>
<evidence type="ECO:0000256" key="2">
    <source>
        <dbReference type="ARBA" id="ARBA00005476"/>
    </source>
</evidence>
<evidence type="ECO:0000259" key="6">
    <source>
        <dbReference type="SMART" id="SM00775"/>
    </source>
</evidence>
<feature type="region of interest" description="Disordered" evidence="5">
    <location>
        <begin position="151"/>
        <end position="190"/>
    </location>
</feature>
<dbReference type="InterPro" id="IPR031703">
    <property type="entry name" value="Lipin_mid"/>
</dbReference>
<dbReference type="InterPro" id="IPR031315">
    <property type="entry name" value="LNS2/PITP"/>
</dbReference>